<feature type="transmembrane region" description="Helical" evidence="1">
    <location>
        <begin position="12"/>
        <end position="33"/>
    </location>
</feature>
<keyword evidence="3" id="KW-1185">Reference proteome</keyword>
<evidence type="ECO:0000256" key="1">
    <source>
        <dbReference type="SAM" id="Phobius"/>
    </source>
</evidence>
<keyword evidence="1" id="KW-1133">Transmembrane helix</keyword>
<sequence>MYSWRVVNKGVDLLSLDIAIHCALVVLLLFDFYCMQVSLDGSVEGFGHWSAGGRPDSDTMDEAGHQVAPEMRSRRTLACGDVHTTAERRRGDVVPLEHNYFSFSCARGRSFTQHCLIDLVCCRDALRSLYAIVV</sequence>
<proteinExistence type="predicted"/>
<comment type="caution">
    <text evidence="2">The sequence shown here is derived from an EMBL/GenBank/DDBJ whole genome shotgun (WGS) entry which is preliminary data.</text>
</comment>
<dbReference type="GO" id="GO:0016740">
    <property type="term" value="F:transferase activity"/>
    <property type="evidence" value="ECO:0007669"/>
    <property type="project" value="UniProtKB-KW"/>
</dbReference>
<reference evidence="2 3" key="1">
    <citation type="submission" date="2024-07" db="EMBL/GenBank/DDBJ databases">
        <title>Enhanced genomic and transcriptomic resources for Trichinella pseudospiralis and T. spiralis underpin the discovery of pronounced molecular differences between stages and species.</title>
        <authorList>
            <person name="Pasi K.K."/>
            <person name="La Rosa G."/>
            <person name="Gomez-Morales M.A."/>
            <person name="Tosini F."/>
            <person name="Sumanam S."/>
            <person name="Young N.D."/>
            <person name="Chang B.C."/>
            <person name="Robin G.B."/>
        </authorList>
    </citation>
    <scope>NUCLEOTIDE SEQUENCE [LARGE SCALE GENOMIC DNA]</scope>
    <source>
        <strain evidence="2">ISS534</strain>
    </source>
</reference>
<name>A0ABR3KI83_TRISP</name>
<dbReference type="Proteomes" id="UP001558632">
    <property type="component" value="Unassembled WGS sequence"/>
</dbReference>
<accession>A0ABR3KI83</accession>
<organism evidence="2 3">
    <name type="scientific">Trichinella spiralis</name>
    <name type="common">Trichina worm</name>
    <dbReference type="NCBI Taxonomy" id="6334"/>
    <lineage>
        <taxon>Eukaryota</taxon>
        <taxon>Metazoa</taxon>
        <taxon>Ecdysozoa</taxon>
        <taxon>Nematoda</taxon>
        <taxon>Enoplea</taxon>
        <taxon>Dorylaimia</taxon>
        <taxon>Trichinellida</taxon>
        <taxon>Trichinellidae</taxon>
        <taxon>Trichinella</taxon>
    </lineage>
</organism>
<gene>
    <name evidence="2" type="ORF">TSPI_02216</name>
</gene>
<evidence type="ECO:0000313" key="3">
    <source>
        <dbReference type="Proteomes" id="UP001558632"/>
    </source>
</evidence>
<keyword evidence="1" id="KW-0472">Membrane</keyword>
<dbReference type="EMBL" id="JBEUSY010000288">
    <property type="protein sequence ID" value="KAL1238692.1"/>
    <property type="molecule type" value="Genomic_DNA"/>
</dbReference>
<protein>
    <submittedName>
        <fullName evidence="2">UDP-N-acetylglucosamine--N-acetylmuramyl-(Pentapeptide) pyrophosphoryl-undecaprenol N-acetylglucosamine transferase</fullName>
    </submittedName>
</protein>
<evidence type="ECO:0000313" key="2">
    <source>
        <dbReference type="EMBL" id="KAL1238692.1"/>
    </source>
</evidence>
<keyword evidence="2" id="KW-0808">Transferase</keyword>
<keyword evidence="1" id="KW-0812">Transmembrane</keyword>